<name>A0ABS9DPM8_9ACTN</name>
<protein>
    <submittedName>
        <fullName evidence="1">SRPBCC family protein</fullName>
    </submittedName>
</protein>
<accession>A0ABS9DPM8</accession>
<evidence type="ECO:0000313" key="1">
    <source>
        <dbReference type="EMBL" id="MCF3941147.1"/>
    </source>
</evidence>
<reference evidence="1" key="1">
    <citation type="submission" date="2022-01" db="EMBL/GenBank/DDBJ databases">
        <title>Gordonia xiamenensis sp. nov., isolated from surface seawater in Xiamen.</title>
        <authorList>
            <person name="He Y.F."/>
        </authorList>
    </citation>
    <scope>NUCLEOTIDE SEQUENCE</scope>
    <source>
        <strain evidence="1">GW1C4-4</strain>
    </source>
</reference>
<comment type="caution">
    <text evidence="1">The sequence shown here is derived from an EMBL/GenBank/DDBJ whole genome shotgun (WGS) entry which is preliminary data.</text>
</comment>
<organism evidence="1 2">
    <name type="scientific">Gordonia tangerina</name>
    <dbReference type="NCBI Taxonomy" id="2911060"/>
    <lineage>
        <taxon>Bacteria</taxon>
        <taxon>Bacillati</taxon>
        <taxon>Actinomycetota</taxon>
        <taxon>Actinomycetes</taxon>
        <taxon>Mycobacteriales</taxon>
        <taxon>Gordoniaceae</taxon>
        <taxon>Gordonia</taxon>
    </lineage>
</organism>
<dbReference type="InterPro" id="IPR019587">
    <property type="entry name" value="Polyketide_cyclase/dehydratase"/>
</dbReference>
<proteinExistence type="predicted"/>
<sequence length="160" mass="17200">MSVRVLIADVSVSFHAPCEAVFDYLSDPENRPDWQSSLRAVNNLTTPSGRAGDVGTSWTDVTVAPWVAPRLEVTECVAGRRWAEIGAWHTVDAHLSLEFCETSRPGTDVRALAHLTVPVFLAPLLPMLRLLTPPALRSDLRRAAELVGATASSGQSAADA</sequence>
<dbReference type="Proteomes" id="UP001108089">
    <property type="component" value="Unassembled WGS sequence"/>
</dbReference>
<dbReference type="Pfam" id="PF10604">
    <property type="entry name" value="Polyketide_cyc2"/>
    <property type="match status" value="1"/>
</dbReference>
<dbReference type="Gene3D" id="3.30.530.20">
    <property type="match status" value="1"/>
</dbReference>
<gene>
    <name evidence="1" type="ORF">L1892_22510</name>
</gene>
<dbReference type="SUPFAM" id="SSF55961">
    <property type="entry name" value="Bet v1-like"/>
    <property type="match status" value="1"/>
</dbReference>
<dbReference type="EMBL" id="JAKGCU010000033">
    <property type="protein sequence ID" value="MCF3941147.1"/>
    <property type="molecule type" value="Genomic_DNA"/>
</dbReference>
<keyword evidence="2" id="KW-1185">Reference proteome</keyword>
<dbReference type="InterPro" id="IPR023393">
    <property type="entry name" value="START-like_dom_sf"/>
</dbReference>
<dbReference type="RefSeq" id="WP_235726013.1">
    <property type="nucleotide sequence ID" value="NZ_JAKGCU010000033.1"/>
</dbReference>
<evidence type="ECO:0000313" key="2">
    <source>
        <dbReference type="Proteomes" id="UP001108089"/>
    </source>
</evidence>